<dbReference type="PANTHER" id="PTHR43884:SF25">
    <property type="entry name" value="ACYL-COA DEHYDROGENASE YDBM-RELATED"/>
    <property type="match status" value="1"/>
</dbReference>
<dbReference type="Pfam" id="PF02771">
    <property type="entry name" value="Acyl-CoA_dh_N"/>
    <property type="match status" value="1"/>
</dbReference>
<comment type="cofactor">
    <cofactor evidence="1 6">
        <name>FAD</name>
        <dbReference type="ChEBI" id="CHEBI:57692"/>
    </cofactor>
</comment>
<evidence type="ECO:0000259" key="9">
    <source>
        <dbReference type="Pfam" id="PF02770"/>
    </source>
</evidence>
<dbReference type="Proteomes" id="UP001589836">
    <property type="component" value="Unassembled WGS sequence"/>
</dbReference>
<feature type="domain" description="Acyl-CoA oxidase/dehydrogenase middle" evidence="9">
    <location>
        <begin position="129"/>
        <end position="221"/>
    </location>
</feature>
<evidence type="ECO:0000313" key="12">
    <source>
        <dbReference type="Proteomes" id="UP001589836"/>
    </source>
</evidence>
<gene>
    <name evidence="11" type="ORF">ACFFGV_01485</name>
</gene>
<dbReference type="Pfam" id="PF00441">
    <property type="entry name" value="Acyl-CoA_dh_1"/>
    <property type="match status" value="1"/>
</dbReference>
<keyword evidence="5 6" id="KW-0560">Oxidoreductase</keyword>
<dbReference type="CDD" id="cd00567">
    <property type="entry name" value="ACAD"/>
    <property type="match status" value="1"/>
</dbReference>
<dbReference type="PIRSF" id="PIRSF016578">
    <property type="entry name" value="HsaA"/>
    <property type="match status" value="1"/>
</dbReference>
<evidence type="ECO:0000256" key="4">
    <source>
        <dbReference type="ARBA" id="ARBA00022827"/>
    </source>
</evidence>
<dbReference type="RefSeq" id="WP_377344795.1">
    <property type="nucleotide sequence ID" value="NZ_JBHLTP010000003.1"/>
</dbReference>
<reference evidence="11 12" key="1">
    <citation type="submission" date="2024-09" db="EMBL/GenBank/DDBJ databases">
        <authorList>
            <person name="Sun Q."/>
            <person name="Mori K."/>
        </authorList>
    </citation>
    <scope>NUCLEOTIDE SEQUENCE [LARGE SCALE GENOMIC DNA]</scope>
    <source>
        <strain evidence="11 12">NCAIM B.02529</strain>
    </source>
</reference>
<feature type="domain" description="Acyl-CoA dehydrogenase/oxidase N-terminal" evidence="10">
    <location>
        <begin position="21"/>
        <end position="100"/>
    </location>
</feature>
<dbReference type="EMBL" id="JBHLTP010000003">
    <property type="protein sequence ID" value="MFC0522259.1"/>
    <property type="molecule type" value="Genomic_DNA"/>
</dbReference>
<comment type="similarity">
    <text evidence="2 6">Belongs to the acyl-CoA dehydrogenase family.</text>
</comment>
<dbReference type="InterPro" id="IPR046373">
    <property type="entry name" value="Acyl-CoA_Oxase/DH_mid-dom_sf"/>
</dbReference>
<sequence>MRDLYTMYVRNKRQQDLLSIADKLAEEIASHAPLADEQADFPKETLQAMKQSGYPALPLPENYGGKNISLYELLLLQERIAIADGAASLSVGWHMGVLMELRDENLWKTSDFDQLAKEVAAEQKMVNRAASEPATGSPARGGRPETTAKEIDGKYYITGRKTFTSMASALDYFLVSAYVEEKDEVGWFLLGANEPGIAVDYTWDTVGMRGTGSHDLVLDNVKMEKEALVEMASKESGPKGWLLHIPACYLGIAIAARNEAIDFAKSFQPNSLDTPISEVPHIRQKIGEMDLKLMHARQFMYSIAEQWDRFPERRQQLAQALGAVKTIATNAANEVVDLAMRIAGGRGLSKRFNFEKYYRDVRAGLHNPPADDSVIENLAKQAIQYSEK</sequence>
<dbReference type="InterPro" id="IPR013786">
    <property type="entry name" value="AcylCoA_DH/ox_N"/>
</dbReference>
<dbReference type="InterPro" id="IPR036250">
    <property type="entry name" value="AcylCo_DH-like_C"/>
</dbReference>
<dbReference type="SUPFAM" id="SSF47203">
    <property type="entry name" value="Acyl-CoA dehydrogenase C-terminal domain-like"/>
    <property type="match status" value="1"/>
</dbReference>
<feature type="region of interest" description="Disordered" evidence="7">
    <location>
        <begin position="127"/>
        <end position="146"/>
    </location>
</feature>
<keyword evidence="12" id="KW-1185">Reference proteome</keyword>
<dbReference type="Pfam" id="PF02770">
    <property type="entry name" value="Acyl-CoA_dh_M"/>
    <property type="match status" value="1"/>
</dbReference>
<dbReference type="GO" id="GO:0016491">
    <property type="term" value="F:oxidoreductase activity"/>
    <property type="evidence" value="ECO:0007669"/>
    <property type="project" value="UniProtKB-KW"/>
</dbReference>
<proteinExistence type="inferred from homology"/>
<dbReference type="InterPro" id="IPR009075">
    <property type="entry name" value="AcylCo_DH/oxidase_C"/>
</dbReference>
<name>A0ABV6LIQ9_9BACI</name>
<protein>
    <submittedName>
        <fullName evidence="11">Acyl-CoA dehydrogenase family protein</fullName>
        <ecNumber evidence="11">1.-.-.-</ecNumber>
    </submittedName>
</protein>
<evidence type="ECO:0000256" key="7">
    <source>
        <dbReference type="SAM" id="MobiDB-lite"/>
    </source>
</evidence>
<dbReference type="EC" id="1.-.-.-" evidence="11"/>
<dbReference type="Gene3D" id="2.40.110.10">
    <property type="entry name" value="Butyryl-CoA Dehydrogenase, subunit A, domain 2"/>
    <property type="match status" value="1"/>
</dbReference>
<keyword evidence="4 6" id="KW-0274">FAD</keyword>
<feature type="domain" description="Acyl-CoA dehydrogenase/oxidase C-terminal" evidence="8">
    <location>
        <begin position="246"/>
        <end position="363"/>
    </location>
</feature>
<evidence type="ECO:0000256" key="1">
    <source>
        <dbReference type="ARBA" id="ARBA00001974"/>
    </source>
</evidence>
<comment type="caution">
    <text evidence="11">The sequence shown here is derived from an EMBL/GenBank/DDBJ whole genome shotgun (WGS) entry which is preliminary data.</text>
</comment>
<dbReference type="InterPro" id="IPR009100">
    <property type="entry name" value="AcylCoA_DH/oxidase_NM_dom_sf"/>
</dbReference>
<evidence type="ECO:0000259" key="10">
    <source>
        <dbReference type="Pfam" id="PF02771"/>
    </source>
</evidence>
<keyword evidence="3 6" id="KW-0285">Flavoprotein</keyword>
<dbReference type="InterPro" id="IPR006091">
    <property type="entry name" value="Acyl-CoA_Oxase/DH_mid-dom"/>
</dbReference>
<dbReference type="Gene3D" id="1.10.540.10">
    <property type="entry name" value="Acyl-CoA dehydrogenase/oxidase, N-terminal domain"/>
    <property type="match status" value="1"/>
</dbReference>
<dbReference type="SUPFAM" id="SSF56645">
    <property type="entry name" value="Acyl-CoA dehydrogenase NM domain-like"/>
    <property type="match status" value="1"/>
</dbReference>
<evidence type="ECO:0000256" key="6">
    <source>
        <dbReference type="RuleBase" id="RU362125"/>
    </source>
</evidence>
<evidence type="ECO:0000259" key="8">
    <source>
        <dbReference type="Pfam" id="PF00441"/>
    </source>
</evidence>
<accession>A0ABV6LIQ9</accession>
<evidence type="ECO:0000256" key="5">
    <source>
        <dbReference type="ARBA" id="ARBA00023002"/>
    </source>
</evidence>
<evidence type="ECO:0000256" key="3">
    <source>
        <dbReference type="ARBA" id="ARBA00022630"/>
    </source>
</evidence>
<dbReference type="InterPro" id="IPR037069">
    <property type="entry name" value="AcylCoA_DH/ox_N_sf"/>
</dbReference>
<dbReference type="Gene3D" id="1.20.140.10">
    <property type="entry name" value="Butyryl-CoA Dehydrogenase, subunit A, domain 3"/>
    <property type="match status" value="1"/>
</dbReference>
<organism evidence="11 12">
    <name type="scientific">Pontibacillus salicampi</name>
    <dbReference type="NCBI Taxonomy" id="1449801"/>
    <lineage>
        <taxon>Bacteria</taxon>
        <taxon>Bacillati</taxon>
        <taxon>Bacillota</taxon>
        <taxon>Bacilli</taxon>
        <taxon>Bacillales</taxon>
        <taxon>Bacillaceae</taxon>
        <taxon>Pontibacillus</taxon>
    </lineage>
</organism>
<evidence type="ECO:0000313" key="11">
    <source>
        <dbReference type="EMBL" id="MFC0522259.1"/>
    </source>
</evidence>
<dbReference type="PANTHER" id="PTHR43884">
    <property type="entry name" value="ACYL-COA DEHYDROGENASE"/>
    <property type="match status" value="1"/>
</dbReference>
<evidence type="ECO:0000256" key="2">
    <source>
        <dbReference type="ARBA" id="ARBA00009347"/>
    </source>
</evidence>